<name>A0A224AJK6_9FLAO</name>
<proteinExistence type="predicted"/>
<dbReference type="OrthoDB" id="1119469at2"/>
<dbReference type="AlphaFoldDB" id="A0A224AJK6"/>
<evidence type="ECO:0000256" key="1">
    <source>
        <dbReference type="SAM" id="Phobius"/>
    </source>
</evidence>
<reference evidence="2 3" key="1">
    <citation type="submission" date="2014-06" db="EMBL/GenBank/DDBJ databases">
        <title>Genome sequence of the intracellular symbiont Blattabacterium cuenoti, strain STAT from the wood feeding cockroach Salganea taiwanensis taiwanensis.</title>
        <authorList>
            <person name="Kinjo Y."/>
            <person name="Ohkuma M."/>
            <person name="Tokuda G."/>
        </authorList>
    </citation>
    <scope>NUCLEOTIDE SEQUENCE [LARGE SCALE GENOMIC DNA]</scope>
    <source>
        <strain evidence="2 3">STAT</strain>
    </source>
</reference>
<evidence type="ECO:0000313" key="3">
    <source>
        <dbReference type="Proteomes" id="UP000263619"/>
    </source>
</evidence>
<dbReference type="EMBL" id="AP014608">
    <property type="protein sequence ID" value="BBA16988.1"/>
    <property type="molecule type" value="Genomic_DNA"/>
</dbReference>
<keyword evidence="3" id="KW-1185">Reference proteome</keyword>
<keyword evidence="1" id="KW-0472">Membrane</keyword>
<protein>
    <submittedName>
        <fullName evidence="2">Membrane protein</fullName>
    </submittedName>
</protein>
<evidence type="ECO:0000313" key="2">
    <source>
        <dbReference type="EMBL" id="BBA16988.1"/>
    </source>
</evidence>
<organism evidence="2 3">
    <name type="scientific">Blattabacterium cuenoti STAT</name>
    <dbReference type="NCBI Taxonomy" id="1457030"/>
    <lineage>
        <taxon>Bacteria</taxon>
        <taxon>Pseudomonadati</taxon>
        <taxon>Bacteroidota</taxon>
        <taxon>Flavobacteriia</taxon>
        <taxon>Flavobacteriales</taxon>
        <taxon>Blattabacteriaceae</taxon>
        <taxon>Blattabacterium</taxon>
    </lineage>
</organism>
<accession>A0A224AJK6</accession>
<sequence length="186" mass="21824">MSKYSKIGLFLFIFIGSVFSFFQKNYLYGYILLLLSIIPIFFIFRNEFLLLAFFKIQKKDMKGVKKYLRYIKKPKLQLTKNQIAYYYFLNGILYSESNIFQSESYMHKALDLGLKFKPNIAIAKLNLAIASLSRGNKKKSEFLLSEAKKMDVSGLLHDQIHIIKNQIKKINIGNINRPNPYVRKKL</sequence>
<feature type="transmembrane region" description="Helical" evidence="1">
    <location>
        <begin position="30"/>
        <end position="54"/>
    </location>
</feature>
<keyword evidence="1" id="KW-1133">Transmembrane helix</keyword>
<gene>
    <name evidence="2" type="ORF">STAT_045</name>
</gene>
<dbReference type="RefSeq" id="WP_119305288.1">
    <property type="nucleotide sequence ID" value="NZ_AP014608.1"/>
</dbReference>
<keyword evidence="1" id="KW-0812">Transmembrane</keyword>
<dbReference type="Proteomes" id="UP000263619">
    <property type="component" value="Chromosome"/>
</dbReference>